<dbReference type="EMBL" id="JAIQCJ010000154">
    <property type="protein sequence ID" value="KAJ8797874.1"/>
    <property type="molecule type" value="Genomic_DNA"/>
</dbReference>
<dbReference type="Proteomes" id="UP001159641">
    <property type="component" value="Unassembled WGS sequence"/>
</dbReference>
<dbReference type="AlphaFoldDB" id="A0AB34I318"/>
<keyword evidence="4" id="KW-1185">Reference proteome</keyword>
<sequence>MAAVPQNNLQEQLERHSARKLNNKLSLSKTKSSGFTFKKKVSSANDVSVTSVSVAKAPVLNDKDVNITEGFSFSEPFPHTTNQQTKINDFKNTPAGQQTKRVGSKPLLPNLSQVPQEVLRTTQNTLVVKESCDATFKKLEFSSSSDSLITFNDWDDMDDFDTSGDSKAFVTPHQNHFIRVSTAQKSKKSKRNFLKAHLDKTNTVKTDLTPSSSESKQAYLIKKQKDDSEWLNSDVICIDDGPNSEELINEDTQENHPLKTHLGEERETVMKILKQIISLNPALIGLNPVDSIMLFFCTLDNCEKKKNLEEMELHSTEKSSCVELDEDDYDIDFVPPSPEEGMTSASSSSLKCSSVLKDLDTSDSKDGLSTSEDLSKSEKMTTQQPNQETCTSYDGTKVFGT</sequence>
<evidence type="ECO:0000313" key="4">
    <source>
        <dbReference type="Proteomes" id="UP001159641"/>
    </source>
</evidence>
<protein>
    <recommendedName>
        <fullName evidence="2">RecQ-like DNA helicase BLM N-terminal domain-containing protein</fullName>
    </recommendedName>
</protein>
<feature type="compositionally biased region" description="Low complexity" evidence="1">
    <location>
        <begin position="344"/>
        <end position="354"/>
    </location>
</feature>
<name>A0AB34I318_ESCRO</name>
<evidence type="ECO:0000313" key="3">
    <source>
        <dbReference type="EMBL" id="KAJ8797874.1"/>
    </source>
</evidence>
<organism evidence="3 4">
    <name type="scientific">Eschrichtius robustus</name>
    <name type="common">California gray whale</name>
    <name type="synonym">Eschrichtius gibbosus</name>
    <dbReference type="NCBI Taxonomy" id="9764"/>
    <lineage>
        <taxon>Eukaryota</taxon>
        <taxon>Metazoa</taxon>
        <taxon>Chordata</taxon>
        <taxon>Craniata</taxon>
        <taxon>Vertebrata</taxon>
        <taxon>Euteleostomi</taxon>
        <taxon>Mammalia</taxon>
        <taxon>Eutheria</taxon>
        <taxon>Laurasiatheria</taxon>
        <taxon>Artiodactyla</taxon>
        <taxon>Whippomorpha</taxon>
        <taxon>Cetacea</taxon>
        <taxon>Mysticeti</taxon>
        <taxon>Eschrichtiidae</taxon>
        <taxon>Eschrichtius</taxon>
    </lineage>
</organism>
<comment type="caution">
    <text evidence="3">The sequence shown here is derived from an EMBL/GenBank/DDBJ whole genome shotgun (WGS) entry which is preliminary data.</text>
</comment>
<dbReference type="InterPro" id="IPR032437">
    <property type="entry name" value="BLM_N"/>
</dbReference>
<dbReference type="Pfam" id="PF16202">
    <property type="entry name" value="BLM_N"/>
    <property type="match status" value="2"/>
</dbReference>
<feature type="compositionally biased region" description="Polar residues" evidence="1">
    <location>
        <begin position="1"/>
        <end position="11"/>
    </location>
</feature>
<accession>A0AB34I318</accession>
<reference evidence="3 4" key="1">
    <citation type="submission" date="2022-11" db="EMBL/GenBank/DDBJ databases">
        <title>Whole genome sequence of Eschrichtius robustus ER-17-0199.</title>
        <authorList>
            <person name="Bruniche-Olsen A."/>
            <person name="Black A.N."/>
            <person name="Fields C.J."/>
            <person name="Walden K."/>
            <person name="Dewoody J.A."/>
        </authorList>
    </citation>
    <scope>NUCLEOTIDE SEQUENCE [LARGE SCALE GENOMIC DNA]</scope>
    <source>
        <strain evidence="3">ER-17-0199</strain>
        <tissue evidence="3">Blubber</tissue>
    </source>
</reference>
<evidence type="ECO:0000259" key="2">
    <source>
        <dbReference type="Pfam" id="PF16202"/>
    </source>
</evidence>
<feature type="domain" description="RecQ-like DNA helicase BLM N-terminal" evidence="2">
    <location>
        <begin position="1"/>
        <end position="271"/>
    </location>
</feature>
<feature type="region of interest" description="Disordered" evidence="1">
    <location>
        <begin position="1"/>
        <end position="22"/>
    </location>
</feature>
<gene>
    <name evidence="3" type="ORF">J1605_017076</name>
</gene>
<feature type="compositionally biased region" description="Basic and acidic residues" evidence="1">
    <location>
        <begin position="357"/>
        <end position="366"/>
    </location>
</feature>
<feature type="region of interest" description="Disordered" evidence="1">
    <location>
        <begin position="329"/>
        <end position="401"/>
    </location>
</feature>
<feature type="domain" description="RecQ-like DNA helicase BLM N-terminal" evidence="2">
    <location>
        <begin position="300"/>
        <end position="396"/>
    </location>
</feature>
<evidence type="ECO:0000256" key="1">
    <source>
        <dbReference type="SAM" id="MobiDB-lite"/>
    </source>
</evidence>
<proteinExistence type="predicted"/>
<feature type="compositionally biased region" description="Polar residues" evidence="1">
    <location>
        <begin position="380"/>
        <end position="394"/>
    </location>
</feature>